<feature type="transmembrane region" description="Helical" evidence="1">
    <location>
        <begin position="90"/>
        <end position="107"/>
    </location>
</feature>
<evidence type="ECO:0000313" key="2">
    <source>
        <dbReference type="EMBL" id="UOQ93929.1"/>
    </source>
</evidence>
<organism evidence="2 3">
    <name type="scientific">Halobacillus shinanisalinarum</name>
    <dbReference type="NCBI Taxonomy" id="2932258"/>
    <lineage>
        <taxon>Bacteria</taxon>
        <taxon>Bacillati</taxon>
        <taxon>Bacillota</taxon>
        <taxon>Bacilli</taxon>
        <taxon>Bacillales</taxon>
        <taxon>Bacillaceae</taxon>
        <taxon>Halobacillus</taxon>
    </lineage>
</organism>
<protein>
    <submittedName>
        <fullName evidence="2">Uncharacterized protein</fullName>
    </submittedName>
</protein>
<dbReference type="NCBIfam" id="NF041644">
    <property type="entry name" value="CBO0543_fam"/>
    <property type="match status" value="1"/>
</dbReference>
<gene>
    <name evidence="2" type="ORF">MUO14_02805</name>
</gene>
<feature type="transmembrane region" description="Helical" evidence="1">
    <location>
        <begin position="31"/>
        <end position="54"/>
    </location>
</feature>
<accession>A0ABY4H1A0</accession>
<evidence type="ECO:0000256" key="1">
    <source>
        <dbReference type="SAM" id="Phobius"/>
    </source>
</evidence>
<keyword evidence="1" id="KW-0472">Membrane</keyword>
<keyword evidence="3" id="KW-1185">Reference proteome</keyword>
<dbReference type="InterPro" id="IPR048147">
    <property type="entry name" value="CBO0543-like"/>
</dbReference>
<keyword evidence="1" id="KW-0812">Transmembrane</keyword>
<name>A0ABY4H1A0_9BACI</name>
<dbReference type="RefSeq" id="WP_244753540.1">
    <property type="nucleotide sequence ID" value="NZ_CP095074.1"/>
</dbReference>
<feature type="transmembrane region" description="Helical" evidence="1">
    <location>
        <begin position="127"/>
        <end position="147"/>
    </location>
</feature>
<reference evidence="2 3" key="1">
    <citation type="submission" date="2022-04" db="EMBL/GenBank/DDBJ databases">
        <title>Halobacillus sp. isolated from saltern.</title>
        <authorList>
            <person name="Won M."/>
            <person name="Lee C.-M."/>
            <person name="Woen H.-Y."/>
            <person name="Kwon S.-W."/>
        </authorList>
    </citation>
    <scope>NUCLEOTIDE SEQUENCE [LARGE SCALE GENOMIC DNA]</scope>
    <source>
        <strain evidence="2 3">SSTM10-2</strain>
    </source>
</reference>
<feature type="transmembrane region" description="Helical" evidence="1">
    <location>
        <begin position="66"/>
        <end position="83"/>
    </location>
</feature>
<keyword evidence="1" id="KW-1133">Transmembrane helix</keyword>
<evidence type="ECO:0000313" key="3">
    <source>
        <dbReference type="Proteomes" id="UP000831880"/>
    </source>
</evidence>
<dbReference type="EMBL" id="CP095074">
    <property type="protein sequence ID" value="UOQ93929.1"/>
    <property type="molecule type" value="Genomic_DNA"/>
</dbReference>
<proteinExistence type="predicted"/>
<feature type="transmembrane region" description="Helical" evidence="1">
    <location>
        <begin position="6"/>
        <end position="22"/>
    </location>
</feature>
<dbReference type="Proteomes" id="UP000831880">
    <property type="component" value="Chromosome"/>
</dbReference>
<sequence length="151" mass="17995">MVEIILLWIFYILGATLLLFSLKKPPRRNWLLIYFTTAYFAVFLGNLIVEYHFLTFPVTLFKHLDGSVLFEFLLFPVICIYYYQTTYHSAIFGIVWQAAVYSGALTIVESFLEMYTDLIKYLQWDWYYTWISVFIFMVIVRSSMGLLNNRP</sequence>